<evidence type="ECO:0000256" key="3">
    <source>
        <dbReference type="ARBA" id="ARBA00023163"/>
    </source>
</evidence>
<dbReference type="PANTHER" id="PTHR44688:SF16">
    <property type="entry name" value="DNA-BINDING TRANSCRIPTIONAL ACTIVATOR DEVR_DOSR"/>
    <property type="match status" value="1"/>
</dbReference>
<reference evidence="6 7" key="1">
    <citation type="submission" date="2017-09" db="EMBL/GenBank/DDBJ databases">
        <title>Sphingomonas panjinensis sp.nov., isolated from oil-contaminated soil.</title>
        <authorList>
            <person name="Wang L."/>
            <person name="Chen L."/>
        </authorList>
    </citation>
    <scope>NUCLEOTIDE SEQUENCE [LARGE SCALE GENOMIC DNA]</scope>
    <source>
        <strain evidence="6 7">FW-11</strain>
    </source>
</reference>
<keyword evidence="4" id="KW-0812">Transmembrane</keyword>
<dbReference type="InterPro" id="IPR000792">
    <property type="entry name" value="Tscrpt_reg_LuxR_C"/>
</dbReference>
<dbReference type="Gene3D" id="1.10.10.10">
    <property type="entry name" value="Winged helix-like DNA-binding domain superfamily/Winged helix DNA-binding domain"/>
    <property type="match status" value="1"/>
</dbReference>
<keyword evidence="7" id="KW-1185">Reference proteome</keyword>
<dbReference type="GO" id="GO:0006355">
    <property type="term" value="P:regulation of DNA-templated transcription"/>
    <property type="evidence" value="ECO:0007669"/>
    <property type="project" value="InterPro"/>
</dbReference>
<proteinExistence type="predicted"/>
<accession>A0A2T5G024</accession>
<dbReference type="AlphaFoldDB" id="A0A2T5G024"/>
<sequence length="178" mass="19360">MGDDRLDKLTDGQRACLRMVFAHMSSKEIARELKISSHTVDQRLRSAMQLLSVASRVEAARLLAAHEGAGAYQSSVYQPPYIAPAAEEPMIGPSVDQGAGQQLTGQSDAVKEEQLAYEAAPAPTPPKRGYMLPIPTSGRKRNDLDWKRRLTWIVAIAMLSALSFGMLLAGLDALSRLV</sequence>
<keyword evidence="1" id="KW-0805">Transcription regulation</keyword>
<keyword evidence="4" id="KW-1133">Transmembrane helix</keyword>
<dbReference type="PANTHER" id="PTHR44688">
    <property type="entry name" value="DNA-BINDING TRANSCRIPTIONAL ACTIVATOR DEVR_DOSR"/>
    <property type="match status" value="1"/>
</dbReference>
<comment type="caution">
    <text evidence="6">The sequence shown here is derived from an EMBL/GenBank/DDBJ whole genome shotgun (WGS) entry which is preliminary data.</text>
</comment>
<keyword evidence="2" id="KW-0238">DNA-binding</keyword>
<dbReference type="GO" id="GO:0003677">
    <property type="term" value="F:DNA binding"/>
    <property type="evidence" value="ECO:0007669"/>
    <property type="project" value="UniProtKB-KW"/>
</dbReference>
<feature type="transmembrane region" description="Helical" evidence="4">
    <location>
        <begin position="150"/>
        <end position="171"/>
    </location>
</feature>
<dbReference type="PROSITE" id="PS50043">
    <property type="entry name" value="HTH_LUXR_2"/>
    <property type="match status" value="1"/>
</dbReference>
<name>A0A2T5G024_9SPHN</name>
<evidence type="ECO:0000313" key="6">
    <source>
        <dbReference type="EMBL" id="PTQ12288.1"/>
    </source>
</evidence>
<dbReference type="OrthoDB" id="7206433at2"/>
<evidence type="ECO:0000256" key="4">
    <source>
        <dbReference type="SAM" id="Phobius"/>
    </source>
</evidence>
<gene>
    <name evidence="6" type="ORF">CLG96_07050</name>
</gene>
<keyword evidence="4" id="KW-0472">Membrane</keyword>
<dbReference type="InterPro" id="IPR016032">
    <property type="entry name" value="Sig_transdc_resp-reg_C-effctor"/>
</dbReference>
<dbReference type="Proteomes" id="UP000244162">
    <property type="component" value="Unassembled WGS sequence"/>
</dbReference>
<dbReference type="SMART" id="SM00421">
    <property type="entry name" value="HTH_LUXR"/>
    <property type="match status" value="1"/>
</dbReference>
<organism evidence="6 7">
    <name type="scientific">Sphingomonas oleivorans</name>
    <dbReference type="NCBI Taxonomy" id="1735121"/>
    <lineage>
        <taxon>Bacteria</taxon>
        <taxon>Pseudomonadati</taxon>
        <taxon>Pseudomonadota</taxon>
        <taxon>Alphaproteobacteria</taxon>
        <taxon>Sphingomonadales</taxon>
        <taxon>Sphingomonadaceae</taxon>
        <taxon>Sphingomonas</taxon>
    </lineage>
</organism>
<evidence type="ECO:0000313" key="7">
    <source>
        <dbReference type="Proteomes" id="UP000244162"/>
    </source>
</evidence>
<keyword evidence="3" id="KW-0804">Transcription</keyword>
<dbReference type="EMBL" id="NWBU01000005">
    <property type="protein sequence ID" value="PTQ12288.1"/>
    <property type="molecule type" value="Genomic_DNA"/>
</dbReference>
<protein>
    <submittedName>
        <fullName evidence="6">Helix-turn-helix transcriptional regulator</fullName>
    </submittedName>
</protein>
<evidence type="ECO:0000259" key="5">
    <source>
        <dbReference type="PROSITE" id="PS50043"/>
    </source>
</evidence>
<dbReference type="CDD" id="cd06170">
    <property type="entry name" value="LuxR_C_like"/>
    <property type="match status" value="1"/>
</dbReference>
<dbReference type="Pfam" id="PF00196">
    <property type="entry name" value="GerE"/>
    <property type="match status" value="1"/>
</dbReference>
<dbReference type="RefSeq" id="WP_107967152.1">
    <property type="nucleotide sequence ID" value="NZ_NWBU01000005.1"/>
</dbReference>
<dbReference type="SUPFAM" id="SSF46894">
    <property type="entry name" value="C-terminal effector domain of the bipartite response regulators"/>
    <property type="match status" value="1"/>
</dbReference>
<evidence type="ECO:0000256" key="1">
    <source>
        <dbReference type="ARBA" id="ARBA00023015"/>
    </source>
</evidence>
<feature type="domain" description="HTH luxR-type" evidence="5">
    <location>
        <begin position="2"/>
        <end position="67"/>
    </location>
</feature>
<evidence type="ECO:0000256" key="2">
    <source>
        <dbReference type="ARBA" id="ARBA00023125"/>
    </source>
</evidence>
<dbReference type="InterPro" id="IPR036388">
    <property type="entry name" value="WH-like_DNA-bd_sf"/>
</dbReference>